<dbReference type="GO" id="GO:0000160">
    <property type="term" value="P:phosphorelay signal transduction system"/>
    <property type="evidence" value="ECO:0007669"/>
    <property type="project" value="InterPro"/>
</dbReference>
<name>A0A5B9PCE6_9BACT</name>
<dbReference type="Proteomes" id="UP000322214">
    <property type="component" value="Chromosome"/>
</dbReference>
<reference evidence="4 5" key="1">
    <citation type="submission" date="2019-08" db="EMBL/GenBank/DDBJ databases">
        <title>Deep-cultivation of Planctomycetes and their phenomic and genomic characterization uncovers novel biology.</title>
        <authorList>
            <person name="Wiegand S."/>
            <person name="Jogler M."/>
            <person name="Boedeker C."/>
            <person name="Pinto D."/>
            <person name="Vollmers J."/>
            <person name="Rivas-Marin E."/>
            <person name="Kohn T."/>
            <person name="Peeters S.H."/>
            <person name="Heuer A."/>
            <person name="Rast P."/>
            <person name="Oberbeckmann S."/>
            <person name="Bunk B."/>
            <person name="Jeske O."/>
            <person name="Meyerdierks A."/>
            <person name="Storesund J.E."/>
            <person name="Kallscheuer N."/>
            <person name="Luecker S."/>
            <person name="Lage O.M."/>
            <person name="Pohl T."/>
            <person name="Merkel B.J."/>
            <person name="Hornburger P."/>
            <person name="Mueller R.-W."/>
            <person name="Bruemmer F."/>
            <person name="Labrenz M."/>
            <person name="Spormann A.M."/>
            <person name="Op den Camp H."/>
            <person name="Overmann J."/>
            <person name="Amann R."/>
            <person name="Jetten M.S.M."/>
            <person name="Mascher T."/>
            <person name="Medema M.H."/>
            <person name="Devos D.P."/>
            <person name="Kaster A.-K."/>
            <person name="Ovreas L."/>
            <person name="Rohde M."/>
            <person name="Galperin M.Y."/>
            <person name="Jogler C."/>
        </authorList>
    </citation>
    <scope>NUCLEOTIDE SEQUENCE [LARGE SCALE GENOMIC DNA]</scope>
    <source>
        <strain evidence="4 5">FC18</strain>
    </source>
</reference>
<dbReference type="RefSeq" id="WP_075085925.1">
    <property type="nucleotide sequence ID" value="NZ_CP042912.1"/>
</dbReference>
<dbReference type="PROSITE" id="PS50110">
    <property type="entry name" value="RESPONSE_REGULATORY"/>
    <property type="match status" value="1"/>
</dbReference>
<dbReference type="InterPro" id="IPR050595">
    <property type="entry name" value="Bact_response_regulator"/>
</dbReference>
<dbReference type="InterPro" id="IPR001789">
    <property type="entry name" value="Sig_transdc_resp-reg_receiver"/>
</dbReference>
<evidence type="ECO:0000256" key="2">
    <source>
        <dbReference type="PROSITE-ProRule" id="PRU00169"/>
    </source>
</evidence>
<keyword evidence="1 2" id="KW-0597">Phosphoprotein</keyword>
<dbReference type="CDD" id="cd17569">
    <property type="entry name" value="REC_HupR-like"/>
    <property type="match status" value="1"/>
</dbReference>
<gene>
    <name evidence="4" type="primary">hupR1_4</name>
    <name evidence="4" type="ORF">MFFC18_30550</name>
</gene>
<organism evidence="4 5">
    <name type="scientific">Mariniblastus fucicola</name>
    <dbReference type="NCBI Taxonomy" id="980251"/>
    <lineage>
        <taxon>Bacteria</taxon>
        <taxon>Pseudomonadati</taxon>
        <taxon>Planctomycetota</taxon>
        <taxon>Planctomycetia</taxon>
        <taxon>Pirellulales</taxon>
        <taxon>Pirellulaceae</taxon>
        <taxon>Mariniblastus</taxon>
    </lineage>
</organism>
<feature type="modified residue" description="4-aspartylphosphate" evidence="2">
    <location>
        <position position="53"/>
    </location>
</feature>
<keyword evidence="5" id="KW-1185">Reference proteome</keyword>
<accession>A0A5B9PCE6</accession>
<evidence type="ECO:0000313" key="5">
    <source>
        <dbReference type="Proteomes" id="UP000322214"/>
    </source>
</evidence>
<dbReference type="AlphaFoldDB" id="A0A5B9PCE6"/>
<dbReference type="Gene3D" id="3.40.50.2300">
    <property type="match status" value="1"/>
</dbReference>
<dbReference type="PANTHER" id="PTHR44591">
    <property type="entry name" value="STRESS RESPONSE REGULATOR PROTEIN 1"/>
    <property type="match status" value="1"/>
</dbReference>
<dbReference type="PANTHER" id="PTHR44591:SF19">
    <property type="entry name" value="TWO-COMPONENT RESPONSE REGULATOR-RELATED"/>
    <property type="match status" value="1"/>
</dbReference>
<feature type="domain" description="Response regulatory" evidence="3">
    <location>
        <begin position="4"/>
        <end position="119"/>
    </location>
</feature>
<dbReference type="EMBL" id="CP042912">
    <property type="protein sequence ID" value="QEG23159.1"/>
    <property type="molecule type" value="Genomic_DNA"/>
</dbReference>
<dbReference type="Pfam" id="PF00072">
    <property type="entry name" value="Response_reg"/>
    <property type="match status" value="1"/>
</dbReference>
<protein>
    <submittedName>
        <fullName evidence="4">Hydrogenase transcriptional regulatory protein hupR1</fullName>
    </submittedName>
</protein>
<dbReference type="InterPro" id="IPR011006">
    <property type="entry name" value="CheY-like_superfamily"/>
</dbReference>
<proteinExistence type="predicted"/>
<evidence type="ECO:0000313" key="4">
    <source>
        <dbReference type="EMBL" id="QEG23159.1"/>
    </source>
</evidence>
<dbReference type="KEGG" id="mff:MFFC18_30550"/>
<evidence type="ECO:0000259" key="3">
    <source>
        <dbReference type="PROSITE" id="PS50110"/>
    </source>
</evidence>
<sequence>MNPTVLLVDDNHNLLRGLMRTLSEQPLDVICARSAEEAMHMLKRKGVDVIVSDESMQGMKGTELLCWVAEHFPETARIILTGQPSVPSMQAAINEAGVYRYLLKPVKELELVKTIWDALEMHATDQAAASGN</sequence>
<dbReference type="OrthoDB" id="9802066at2"/>
<dbReference type="STRING" id="980251.GCA_001642875_03903"/>
<evidence type="ECO:0000256" key="1">
    <source>
        <dbReference type="ARBA" id="ARBA00022553"/>
    </source>
</evidence>
<dbReference type="SUPFAM" id="SSF52172">
    <property type="entry name" value="CheY-like"/>
    <property type="match status" value="1"/>
</dbReference>
<dbReference type="SMART" id="SM00448">
    <property type="entry name" value="REC"/>
    <property type="match status" value="1"/>
</dbReference>